<protein>
    <submittedName>
        <fullName evidence="2">Uncharacterized protein</fullName>
    </submittedName>
</protein>
<keyword evidence="3" id="KW-1185">Reference proteome</keyword>
<comment type="caution">
    <text evidence="2">The sequence shown here is derived from an EMBL/GenBank/DDBJ whole genome shotgun (WGS) entry which is preliminary data.</text>
</comment>
<feature type="compositionally biased region" description="Polar residues" evidence="1">
    <location>
        <begin position="1"/>
        <end position="12"/>
    </location>
</feature>
<reference evidence="2" key="1">
    <citation type="submission" date="2023-06" db="EMBL/GenBank/DDBJ databases">
        <title>Genome-scale phylogeny and comparative genomics of the fungal order Sordariales.</title>
        <authorList>
            <consortium name="Lawrence Berkeley National Laboratory"/>
            <person name="Hensen N."/>
            <person name="Bonometti L."/>
            <person name="Westerberg I."/>
            <person name="Brannstrom I.O."/>
            <person name="Guillou S."/>
            <person name="Cros-Aarteil S."/>
            <person name="Calhoun S."/>
            <person name="Haridas S."/>
            <person name="Kuo A."/>
            <person name="Mondo S."/>
            <person name="Pangilinan J."/>
            <person name="Riley R."/>
            <person name="Labutti K."/>
            <person name="Andreopoulos B."/>
            <person name="Lipzen A."/>
            <person name="Chen C."/>
            <person name="Yanf M."/>
            <person name="Daum C."/>
            <person name="Ng V."/>
            <person name="Clum A."/>
            <person name="Steindorff A."/>
            <person name="Ohm R."/>
            <person name="Martin F."/>
            <person name="Silar P."/>
            <person name="Natvig D."/>
            <person name="Lalanne C."/>
            <person name="Gautier V."/>
            <person name="Ament-Velasquez S.L."/>
            <person name="Kruys A."/>
            <person name="Hutchinson M.I."/>
            <person name="Powell A.J."/>
            <person name="Barry K."/>
            <person name="Miller A.N."/>
            <person name="Grigoriev I.V."/>
            <person name="Debuchy R."/>
            <person name="Gladieux P."/>
            <person name="Thoren M.H."/>
            <person name="Johannesson H."/>
        </authorList>
    </citation>
    <scope>NUCLEOTIDE SEQUENCE</scope>
    <source>
        <strain evidence="2">CBS 606.72</strain>
    </source>
</reference>
<accession>A0AA39XHR1</accession>
<gene>
    <name evidence="2" type="ORF">B0T14DRAFT_561732</name>
</gene>
<proteinExistence type="predicted"/>
<evidence type="ECO:0000313" key="3">
    <source>
        <dbReference type="Proteomes" id="UP001175000"/>
    </source>
</evidence>
<sequence length="167" mass="18227">MSLTTKSTATANGSDGDSGDDDDDDDDDDAHSKQCLGTGLTLPFCFEVLDINGNYLRVGWEDDPSHLATIIPSTVRAVTMWPGLGKGWQKAIAKTVRGLAEVAPGFLLNLSTINVGGYYTWEIEAAFRDLGMDEFSRATGLEIRALDQSKEEEEGEDIFNSTRTRSR</sequence>
<feature type="compositionally biased region" description="Acidic residues" evidence="1">
    <location>
        <begin position="17"/>
        <end position="29"/>
    </location>
</feature>
<evidence type="ECO:0000256" key="1">
    <source>
        <dbReference type="SAM" id="MobiDB-lite"/>
    </source>
</evidence>
<name>A0AA39XHR1_9PEZI</name>
<dbReference type="AlphaFoldDB" id="A0AA39XHR1"/>
<feature type="region of interest" description="Disordered" evidence="1">
    <location>
        <begin position="1"/>
        <end position="32"/>
    </location>
</feature>
<dbReference type="EMBL" id="JAULSU010000001">
    <property type="protein sequence ID" value="KAK0634218.1"/>
    <property type="molecule type" value="Genomic_DNA"/>
</dbReference>
<feature type="region of interest" description="Disordered" evidence="1">
    <location>
        <begin position="146"/>
        <end position="167"/>
    </location>
</feature>
<dbReference type="Proteomes" id="UP001175000">
    <property type="component" value="Unassembled WGS sequence"/>
</dbReference>
<evidence type="ECO:0000313" key="2">
    <source>
        <dbReference type="EMBL" id="KAK0634218.1"/>
    </source>
</evidence>
<organism evidence="2 3">
    <name type="scientific">Immersiella caudata</name>
    <dbReference type="NCBI Taxonomy" id="314043"/>
    <lineage>
        <taxon>Eukaryota</taxon>
        <taxon>Fungi</taxon>
        <taxon>Dikarya</taxon>
        <taxon>Ascomycota</taxon>
        <taxon>Pezizomycotina</taxon>
        <taxon>Sordariomycetes</taxon>
        <taxon>Sordariomycetidae</taxon>
        <taxon>Sordariales</taxon>
        <taxon>Lasiosphaeriaceae</taxon>
        <taxon>Immersiella</taxon>
    </lineage>
</organism>